<name>A0A849AMQ5_9MICO</name>
<dbReference type="InterPro" id="IPR001763">
    <property type="entry name" value="Rhodanese-like_dom"/>
</dbReference>
<dbReference type="SMART" id="SM00450">
    <property type="entry name" value="RHOD"/>
    <property type="match status" value="1"/>
</dbReference>
<dbReference type="InterPro" id="IPR044240">
    <property type="entry name" value="STR4-like"/>
</dbReference>
<dbReference type="Proteomes" id="UP000557772">
    <property type="component" value="Unassembled WGS sequence"/>
</dbReference>
<dbReference type="PROSITE" id="PS50206">
    <property type="entry name" value="RHODANESE_3"/>
    <property type="match status" value="1"/>
</dbReference>
<dbReference type="PANTHER" id="PTHR47377:SF1">
    <property type="entry name" value="RHODANESE-LIKE DOMAIN-CONTAINING PROTEIN 4, CHLOROPLASTIC"/>
    <property type="match status" value="1"/>
</dbReference>
<feature type="domain" description="Rhodanese" evidence="1">
    <location>
        <begin position="18"/>
        <end position="123"/>
    </location>
</feature>
<comment type="caution">
    <text evidence="2">The sequence shown here is derived from an EMBL/GenBank/DDBJ whole genome shotgun (WGS) entry which is preliminary data.</text>
</comment>
<reference evidence="2 3" key="1">
    <citation type="submission" date="2020-05" db="EMBL/GenBank/DDBJ databases">
        <title>Flexivirga sp. ID2601S isolated from air conditioner.</title>
        <authorList>
            <person name="Kim D.H."/>
        </authorList>
    </citation>
    <scope>NUCLEOTIDE SEQUENCE [LARGE SCALE GENOMIC DNA]</scope>
    <source>
        <strain evidence="2 3">ID2601S</strain>
    </source>
</reference>
<organism evidence="2 3">
    <name type="scientific">Flexivirga aerilata</name>
    <dbReference type="NCBI Taxonomy" id="1656889"/>
    <lineage>
        <taxon>Bacteria</taxon>
        <taxon>Bacillati</taxon>
        <taxon>Actinomycetota</taxon>
        <taxon>Actinomycetes</taxon>
        <taxon>Micrococcales</taxon>
        <taxon>Dermacoccaceae</taxon>
        <taxon>Flexivirga</taxon>
    </lineage>
</organism>
<evidence type="ECO:0000313" key="3">
    <source>
        <dbReference type="Proteomes" id="UP000557772"/>
    </source>
</evidence>
<dbReference type="RefSeq" id="WP_171156998.1">
    <property type="nucleotide sequence ID" value="NZ_JABENB010000002.1"/>
</dbReference>
<dbReference type="InterPro" id="IPR036873">
    <property type="entry name" value="Rhodanese-like_dom_sf"/>
</dbReference>
<dbReference type="PANTHER" id="PTHR47377">
    <property type="entry name" value="RHODANESE-LIKE DOMAIN-CONTAINING PROTEIN 4, CHLOROPLASTIC"/>
    <property type="match status" value="1"/>
</dbReference>
<keyword evidence="3" id="KW-1185">Reference proteome</keyword>
<sequence>MSYAGDVTPQQAYDALRDDPDAVLVDVRTQAEWTYVGVPDLSPIGKRVVCVEWQDFPAGAQNARFVDDVREANAAGGAVYLLCRSGARSVAAAEALSAAGVGPAYNVVDGFEGNLDEHGHRALAGWKVAGLPWRQ</sequence>
<proteinExistence type="predicted"/>
<evidence type="ECO:0000313" key="2">
    <source>
        <dbReference type="EMBL" id="NNG40588.1"/>
    </source>
</evidence>
<gene>
    <name evidence="2" type="ORF">HJ588_15075</name>
</gene>
<dbReference type="EMBL" id="JABENB010000002">
    <property type="protein sequence ID" value="NNG40588.1"/>
    <property type="molecule type" value="Genomic_DNA"/>
</dbReference>
<dbReference type="Gene3D" id="3.40.250.10">
    <property type="entry name" value="Rhodanese-like domain"/>
    <property type="match status" value="1"/>
</dbReference>
<dbReference type="SUPFAM" id="SSF52821">
    <property type="entry name" value="Rhodanese/Cell cycle control phosphatase"/>
    <property type="match status" value="1"/>
</dbReference>
<accession>A0A849AMQ5</accession>
<dbReference type="Pfam" id="PF00581">
    <property type="entry name" value="Rhodanese"/>
    <property type="match status" value="1"/>
</dbReference>
<dbReference type="AlphaFoldDB" id="A0A849AMQ5"/>
<evidence type="ECO:0000259" key="1">
    <source>
        <dbReference type="PROSITE" id="PS50206"/>
    </source>
</evidence>
<protein>
    <submittedName>
        <fullName evidence="2">Rhodanese-like domain-containing protein</fullName>
    </submittedName>
</protein>